<dbReference type="Gene3D" id="3.90.76.10">
    <property type="entry name" value="Dipeptide-binding Protein, Domain 1"/>
    <property type="match status" value="1"/>
</dbReference>
<protein>
    <submittedName>
        <fullName evidence="6">ABC transporter substrate-binding protein</fullName>
    </submittedName>
</protein>
<dbReference type="PANTHER" id="PTHR30290">
    <property type="entry name" value="PERIPLASMIC BINDING COMPONENT OF ABC TRANSPORTER"/>
    <property type="match status" value="1"/>
</dbReference>
<keyword evidence="3 4" id="KW-0732">Signal</keyword>
<evidence type="ECO:0000259" key="5">
    <source>
        <dbReference type="Pfam" id="PF00496"/>
    </source>
</evidence>
<dbReference type="GO" id="GO:0030288">
    <property type="term" value="C:outer membrane-bounded periplasmic space"/>
    <property type="evidence" value="ECO:0007669"/>
    <property type="project" value="UniProtKB-ARBA"/>
</dbReference>
<reference evidence="6 7" key="1">
    <citation type="submission" date="2018-09" db="EMBL/GenBank/DDBJ databases">
        <title>Genome comparison of Alicycliphilus sp. BQ1, a polyurethanolytic bacterium, with its closest phylogenetic relatives Alicycliphilus denitrificans BC and K601, unable to attack polyurethane.</title>
        <authorList>
            <person name="Loza-Tavera H."/>
            <person name="Lozano L."/>
            <person name="Cevallos M."/>
            <person name="Maya-Lucas O."/>
            <person name="Garcia-Mena J."/>
            <person name="Hernandez J."/>
        </authorList>
    </citation>
    <scope>NUCLEOTIDE SEQUENCE [LARGE SCALE GENOMIC DNA]</scope>
    <source>
        <strain evidence="6 7">BQ1</strain>
    </source>
</reference>
<evidence type="ECO:0000313" key="7">
    <source>
        <dbReference type="Proteomes" id="UP000216225"/>
    </source>
</evidence>
<dbReference type="InterPro" id="IPR039424">
    <property type="entry name" value="SBP_5"/>
</dbReference>
<proteinExistence type="inferred from homology"/>
<dbReference type="InterPro" id="IPR030678">
    <property type="entry name" value="Peptide/Ni-bd"/>
</dbReference>
<accession>A0A3R7ISD5</accession>
<dbReference type="PANTHER" id="PTHR30290:SF9">
    <property type="entry name" value="OLIGOPEPTIDE-BINDING PROTEIN APPA"/>
    <property type="match status" value="1"/>
</dbReference>
<dbReference type="GO" id="GO:1904680">
    <property type="term" value="F:peptide transmembrane transporter activity"/>
    <property type="evidence" value="ECO:0007669"/>
    <property type="project" value="TreeGrafter"/>
</dbReference>
<dbReference type="InterPro" id="IPR000914">
    <property type="entry name" value="SBP_5_dom"/>
</dbReference>
<feature type="chain" id="PRO_5018694658" evidence="4">
    <location>
        <begin position="29"/>
        <end position="531"/>
    </location>
</feature>
<evidence type="ECO:0000256" key="4">
    <source>
        <dbReference type="SAM" id="SignalP"/>
    </source>
</evidence>
<feature type="signal peptide" evidence="4">
    <location>
        <begin position="1"/>
        <end position="28"/>
    </location>
</feature>
<dbReference type="EMBL" id="NKDB02000003">
    <property type="protein sequence ID" value="RKJ95645.1"/>
    <property type="molecule type" value="Genomic_DNA"/>
</dbReference>
<dbReference type="CDD" id="cd08498">
    <property type="entry name" value="PBP2_NikA_DppA_OppA_like_2"/>
    <property type="match status" value="1"/>
</dbReference>
<sequence>MMRRTTFKRGLMAAAVLIAMGTANMAGAASMRWAGANDILTIDPHAQNHQTTHAFLQQIYESLVRYDAKYQIEPALATKWTQISPTQVRFELRKGVKFHDGAPFTADDVVFSLTRAGTAPSNMMSAVQSVKEVKKVDDYTVDLILKGPNPILLREITEARIMNKAWAEKHNSLKSQDYAGKEESYASRNANGTGPFSLVSWQPDQKLTLKKNPSWWDKPKGNIDEVVFTPIKSAATRTAALVSGQVDFVVDPPPQDLARMKADANLKLIEGAENRTIYLGLDQFRDELPGAGTPGKNPLKDKRVRQALYQAIDSAGLHSRTMRNLSVPAGVMVAPMVHGWSKQLDERAAKYDVEAAKKLLADAGYPQGFSLRLDCPNDRYVNDEAICQAVTAMWTRIGVKTQLQTAPMAQFVTRVLNNDVSAYLFGWGVATFDALYTLDSLMSTKDGKTAAGVYNGGRFSDAKLDGMIQQIKVEMDTAKRDALLHDALKLTKDEYYYLPLHHQIRPWAMRKNVETQHRADDRPMPNWTTIK</sequence>
<dbReference type="Gene3D" id="3.40.190.10">
    <property type="entry name" value="Periplasmic binding protein-like II"/>
    <property type="match status" value="1"/>
</dbReference>
<organism evidence="6 7">
    <name type="scientific">Alicycliphilus denitrificans</name>
    <dbReference type="NCBI Taxonomy" id="179636"/>
    <lineage>
        <taxon>Bacteria</taxon>
        <taxon>Pseudomonadati</taxon>
        <taxon>Pseudomonadota</taxon>
        <taxon>Betaproteobacteria</taxon>
        <taxon>Burkholderiales</taxon>
        <taxon>Comamonadaceae</taxon>
        <taxon>Alicycliphilus</taxon>
    </lineage>
</organism>
<comment type="caution">
    <text evidence="6">The sequence shown here is derived from an EMBL/GenBank/DDBJ whole genome shotgun (WGS) entry which is preliminary data.</text>
</comment>
<gene>
    <name evidence="6" type="ORF">CE154_017100</name>
</gene>
<name>A0A3R7ISD5_9BURK</name>
<feature type="domain" description="Solute-binding protein family 5" evidence="5">
    <location>
        <begin position="71"/>
        <end position="447"/>
    </location>
</feature>
<evidence type="ECO:0000256" key="3">
    <source>
        <dbReference type="ARBA" id="ARBA00022729"/>
    </source>
</evidence>
<dbReference type="SUPFAM" id="SSF53850">
    <property type="entry name" value="Periplasmic binding protein-like II"/>
    <property type="match status" value="1"/>
</dbReference>
<dbReference type="RefSeq" id="WP_094439733.1">
    <property type="nucleotide sequence ID" value="NZ_NKDB02000003.1"/>
</dbReference>
<keyword evidence="2" id="KW-0813">Transport</keyword>
<evidence type="ECO:0000256" key="2">
    <source>
        <dbReference type="ARBA" id="ARBA00022448"/>
    </source>
</evidence>
<dbReference type="Proteomes" id="UP000216225">
    <property type="component" value="Unassembled WGS sequence"/>
</dbReference>
<dbReference type="GO" id="GO:0015833">
    <property type="term" value="P:peptide transport"/>
    <property type="evidence" value="ECO:0007669"/>
    <property type="project" value="TreeGrafter"/>
</dbReference>
<comment type="similarity">
    <text evidence="1">Belongs to the bacterial solute-binding protein 5 family.</text>
</comment>
<evidence type="ECO:0000313" key="6">
    <source>
        <dbReference type="EMBL" id="RKJ95645.1"/>
    </source>
</evidence>
<dbReference type="Gene3D" id="3.10.105.10">
    <property type="entry name" value="Dipeptide-binding Protein, Domain 3"/>
    <property type="match status" value="1"/>
</dbReference>
<dbReference type="Pfam" id="PF00496">
    <property type="entry name" value="SBP_bac_5"/>
    <property type="match status" value="1"/>
</dbReference>
<dbReference type="PIRSF" id="PIRSF002741">
    <property type="entry name" value="MppA"/>
    <property type="match status" value="1"/>
</dbReference>
<dbReference type="GO" id="GO:0043190">
    <property type="term" value="C:ATP-binding cassette (ABC) transporter complex"/>
    <property type="evidence" value="ECO:0007669"/>
    <property type="project" value="InterPro"/>
</dbReference>
<evidence type="ECO:0000256" key="1">
    <source>
        <dbReference type="ARBA" id="ARBA00005695"/>
    </source>
</evidence>
<dbReference type="AlphaFoldDB" id="A0A3R7ISD5"/>